<organism evidence="2 3">
    <name type="scientific">Canavalia gladiata</name>
    <name type="common">Sword bean</name>
    <name type="synonym">Dolichos gladiatus</name>
    <dbReference type="NCBI Taxonomy" id="3824"/>
    <lineage>
        <taxon>Eukaryota</taxon>
        <taxon>Viridiplantae</taxon>
        <taxon>Streptophyta</taxon>
        <taxon>Embryophyta</taxon>
        <taxon>Tracheophyta</taxon>
        <taxon>Spermatophyta</taxon>
        <taxon>Magnoliopsida</taxon>
        <taxon>eudicotyledons</taxon>
        <taxon>Gunneridae</taxon>
        <taxon>Pentapetalae</taxon>
        <taxon>rosids</taxon>
        <taxon>fabids</taxon>
        <taxon>Fabales</taxon>
        <taxon>Fabaceae</taxon>
        <taxon>Papilionoideae</taxon>
        <taxon>50 kb inversion clade</taxon>
        <taxon>NPAAA clade</taxon>
        <taxon>indigoferoid/millettioid clade</taxon>
        <taxon>Phaseoleae</taxon>
        <taxon>Canavalia</taxon>
    </lineage>
</organism>
<proteinExistence type="predicted"/>
<evidence type="ECO:0000256" key="1">
    <source>
        <dbReference type="SAM" id="MobiDB-lite"/>
    </source>
</evidence>
<feature type="region of interest" description="Disordered" evidence="1">
    <location>
        <begin position="1"/>
        <end position="28"/>
    </location>
</feature>
<accession>A0AAN9KGH4</accession>
<evidence type="ECO:0000313" key="3">
    <source>
        <dbReference type="Proteomes" id="UP001367508"/>
    </source>
</evidence>
<gene>
    <name evidence="2" type="ORF">VNO77_34475</name>
</gene>
<evidence type="ECO:0000313" key="2">
    <source>
        <dbReference type="EMBL" id="KAK7315893.1"/>
    </source>
</evidence>
<sequence>MRRTTPERNFPNHGASHRSKIQAKPKKEKSCYNMVCLVRNKTTIPARFSSSETWYVNANAWSARVNEFNGLKRIPAAVTCMHGALNSGIASLLITIPECRTSTRVNEPTYFLDFQQWVQHLTSLGTPIMI</sequence>
<feature type="compositionally biased region" description="Basic residues" evidence="1">
    <location>
        <begin position="15"/>
        <end position="27"/>
    </location>
</feature>
<dbReference type="AlphaFoldDB" id="A0AAN9KGH4"/>
<reference evidence="2 3" key="1">
    <citation type="submission" date="2024-01" db="EMBL/GenBank/DDBJ databases">
        <title>The genomes of 5 underutilized Papilionoideae crops provide insights into root nodulation and disease resistanc.</title>
        <authorList>
            <person name="Jiang F."/>
        </authorList>
    </citation>
    <scope>NUCLEOTIDE SEQUENCE [LARGE SCALE GENOMIC DNA]</scope>
    <source>
        <strain evidence="2">LVBAO_FW01</strain>
        <tissue evidence="2">Leaves</tissue>
    </source>
</reference>
<comment type="caution">
    <text evidence="2">The sequence shown here is derived from an EMBL/GenBank/DDBJ whole genome shotgun (WGS) entry which is preliminary data.</text>
</comment>
<dbReference type="EMBL" id="JAYMYQ010000008">
    <property type="protein sequence ID" value="KAK7315893.1"/>
    <property type="molecule type" value="Genomic_DNA"/>
</dbReference>
<dbReference type="Proteomes" id="UP001367508">
    <property type="component" value="Unassembled WGS sequence"/>
</dbReference>
<protein>
    <submittedName>
        <fullName evidence="2">Uncharacterized protein</fullName>
    </submittedName>
</protein>
<name>A0AAN9KGH4_CANGL</name>
<keyword evidence="3" id="KW-1185">Reference proteome</keyword>